<evidence type="ECO:0000313" key="5">
    <source>
        <dbReference type="Proteomes" id="UP000266313"/>
    </source>
</evidence>
<evidence type="ECO:0000256" key="2">
    <source>
        <dbReference type="ARBA" id="ARBA00023315"/>
    </source>
</evidence>
<dbReference type="PANTHER" id="PTHR43877">
    <property type="entry name" value="AMINOALKYLPHOSPHONATE N-ACETYLTRANSFERASE-RELATED-RELATED"/>
    <property type="match status" value="1"/>
</dbReference>
<dbReference type="PROSITE" id="PS51186">
    <property type="entry name" value="GNAT"/>
    <property type="match status" value="2"/>
</dbReference>
<dbReference type="SUPFAM" id="SSF55729">
    <property type="entry name" value="Acyl-CoA N-acyltransferases (Nat)"/>
    <property type="match status" value="2"/>
</dbReference>
<sequence>MNIDIRTATEADAKAACEVLRRSISECCVEDHGNDPSLLAAWLENKTPEKVRSWLSAGGSYGVVAEVRGRIVGFAMLLQSGEIPLSYLIPEARFRGLGKAMLMAIEREAQRRGLRQLNLESTKTARDFYLRNGFSPSGPSVVEFAMEAYPMCKGLSGDPLKASIQEATLDHVHEIAVMVGELLNEIMDTIGIKAFNFNLKDTKANIGDFIESGKYVVFVAKTENAMPVGFIALYESRALYAEGVFGTIPEFYVRPEFRSQNFGQRLLMRARAFAESRGWKRLEVTTPLLPQFDKTQAFYEREGFTITGGRKLKLVL</sequence>
<dbReference type="InterPro" id="IPR000182">
    <property type="entry name" value="GNAT_dom"/>
</dbReference>
<dbReference type="KEGG" id="mmai:sS8_3732"/>
<dbReference type="CDD" id="cd04301">
    <property type="entry name" value="NAT_SF"/>
    <property type="match status" value="2"/>
</dbReference>
<gene>
    <name evidence="4" type="ORF">sS8_3732</name>
</gene>
<dbReference type="EMBL" id="AP017928">
    <property type="protein sequence ID" value="BBA35669.1"/>
    <property type="molecule type" value="Genomic_DNA"/>
</dbReference>
<dbReference type="Gene3D" id="3.40.630.30">
    <property type="match status" value="2"/>
</dbReference>
<keyword evidence="5" id="KW-1185">Reference proteome</keyword>
<evidence type="ECO:0000256" key="1">
    <source>
        <dbReference type="ARBA" id="ARBA00022679"/>
    </source>
</evidence>
<dbReference type="Proteomes" id="UP000266313">
    <property type="component" value="Chromosome"/>
</dbReference>
<organism evidence="4 5">
    <name type="scientific">Methylocaldum marinum</name>
    <dbReference type="NCBI Taxonomy" id="1432792"/>
    <lineage>
        <taxon>Bacteria</taxon>
        <taxon>Pseudomonadati</taxon>
        <taxon>Pseudomonadota</taxon>
        <taxon>Gammaproteobacteria</taxon>
        <taxon>Methylococcales</taxon>
        <taxon>Methylococcaceae</taxon>
        <taxon>Methylocaldum</taxon>
    </lineage>
</organism>
<evidence type="ECO:0000259" key="3">
    <source>
        <dbReference type="PROSITE" id="PS51186"/>
    </source>
</evidence>
<keyword evidence="2" id="KW-0012">Acyltransferase</keyword>
<dbReference type="InterPro" id="IPR016181">
    <property type="entry name" value="Acyl_CoA_acyltransferase"/>
</dbReference>
<dbReference type="Pfam" id="PF13673">
    <property type="entry name" value="Acetyltransf_10"/>
    <property type="match status" value="1"/>
</dbReference>
<dbReference type="RefSeq" id="WP_170161151.1">
    <property type="nucleotide sequence ID" value="NZ_AP017928.1"/>
</dbReference>
<dbReference type="InterPro" id="IPR050832">
    <property type="entry name" value="Bact_Acetyltransf"/>
</dbReference>
<reference evidence="4 5" key="1">
    <citation type="submission" date="2016-12" db="EMBL/GenBank/DDBJ databases">
        <title>Genome sequencing of Methylocaldum marinum.</title>
        <authorList>
            <person name="Takeuchi M."/>
            <person name="Kamagata Y."/>
            <person name="Hiraoka S."/>
            <person name="Oshima K."/>
            <person name="Hattori M."/>
            <person name="Iwasaki W."/>
        </authorList>
    </citation>
    <scope>NUCLEOTIDE SEQUENCE [LARGE SCALE GENOMIC DNA]</scope>
    <source>
        <strain evidence="4 5">S8</strain>
    </source>
</reference>
<accession>A0A250L0U7</accession>
<dbReference type="Pfam" id="PF13508">
    <property type="entry name" value="Acetyltransf_7"/>
    <property type="match status" value="1"/>
</dbReference>
<protein>
    <submittedName>
        <fullName evidence="4">GCN5-related N-acetyltransferase</fullName>
    </submittedName>
</protein>
<evidence type="ECO:0000313" key="4">
    <source>
        <dbReference type="EMBL" id="BBA35669.1"/>
    </source>
</evidence>
<name>A0A250L0U7_9GAMM</name>
<feature type="domain" description="N-acetyltransferase" evidence="3">
    <location>
        <begin position="3"/>
        <end position="156"/>
    </location>
</feature>
<proteinExistence type="predicted"/>
<dbReference type="GO" id="GO:0016747">
    <property type="term" value="F:acyltransferase activity, transferring groups other than amino-acyl groups"/>
    <property type="evidence" value="ECO:0007669"/>
    <property type="project" value="InterPro"/>
</dbReference>
<feature type="domain" description="N-acetyltransferase" evidence="3">
    <location>
        <begin position="178"/>
        <end position="316"/>
    </location>
</feature>
<keyword evidence="1 4" id="KW-0808">Transferase</keyword>
<dbReference type="AlphaFoldDB" id="A0A250L0U7"/>